<name>A0AAU9JEG8_9CILI</name>
<feature type="transmembrane region" description="Helical" evidence="1">
    <location>
        <begin position="149"/>
        <end position="178"/>
    </location>
</feature>
<evidence type="ECO:0000313" key="2">
    <source>
        <dbReference type="EMBL" id="CAG9323462.1"/>
    </source>
</evidence>
<feature type="transmembrane region" description="Helical" evidence="1">
    <location>
        <begin position="184"/>
        <end position="205"/>
    </location>
</feature>
<feature type="transmembrane region" description="Helical" evidence="1">
    <location>
        <begin position="79"/>
        <end position="97"/>
    </location>
</feature>
<evidence type="ECO:0000313" key="3">
    <source>
        <dbReference type="Proteomes" id="UP001162131"/>
    </source>
</evidence>
<feature type="transmembrane region" description="Helical" evidence="1">
    <location>
        <begin position="217"/>
        <end position="239"/>
    </location>
</feature>
<reference evidence="2" key="1">
    <citation type="submission" date="2021-09" db="EMBL/GenBank/DDBJ databases">
        <authorList>
            <consortium name="AG Swart"/>
            <person name="Singh M."/>
            <person name="Singh A."/>
            <person name="Seah K."/>
            <person name="Emmerich C."/>
        </authorList>
    </citation>
    <scope>NUCLEOTIDE SEQUENCE</scope>
    <source>
        <strain evidence="2">ATCC30299</strain>
    </source>
</reference>
<dbReference type="Proteomes" id="UP001162131">
    <property type="component" value="Unassembled WGS sequence"/>
</dbReference>
<dbReference type="PANTHER" id="PTHR39299">
    <property type="entry name" value="TRANSMEMBRANE PROTEIN"/>
    <property type="match status" value="1"/>
</dbReference>
<feature type="transmembrane region" description="Helical" evidence="1">
    <location>
        <begin position="251"/>
        <end position="277"/>
    </location>
</feature>
<accession>A0AAU9JEG8</accession>
<dbReference type="AlphaFoldDB" id="A0AAU9JEG8"/>
<keyword evidence="1" id="KW-1133">Transmembrane helix</keyword>
<feature type="transmembrane region" description="Helical" evidence="1">
    <location>
        <begin position="20"/>
        <end position="42"/>
    </location>
</feature>
<dbReference type="EMBL" id="CAJZBQ010000034">
    <property type="protein sequence ID" value="CAG9323462.1"/>
    <property type="molecule type" value="Genomic_DNA"/>
</dbReference>
<sequence length="301" mass="34406">METFDVKITWKEKIAERITCALLTTLVLELIFLVTLIVFIYNDSSSQFLFYIFSILVLMVGTIYFAWHSLVKENAFELLAFMIISSILSFHGIYQTIKHSNYMTLTLVSILVLSISQAFYFFSFYFAYKRFTHRITNDLQTQKIKEKAFKLYETFVSVIKVDFLLYTLTAGTFVYYILADWSSFRLGGLILCGVFYFIMICYSFLGILATTQEKMKLLLSFLILTPICLGIKLYFLIVIAISPGDSVDRFALIQICVIVGVDIFVAAGLVYMGYIGYQRGKVGLMSLIRAASDDAIKSPFI</sequence>
<keyword evidence="1" id="KW-0812">Transmembrane</keyword>
<proteinExistence type="predicted"/>
<comment type="caution">
    <text evidence="2">The sequence shown here is derived from an EMBL/GenBank/DDBJ whole genome shotgun (WGS) entry which is preliminary data.</text>
</comment>
<organism evidence="2 3">
    <name type="scientific">Blepharisma stoltei</name>
    <dbReference type="NCBI Taxonomy" id="1481888"/>
    <lineage>
        <taxon>Eukaryota</taxon>
        <taxon>Sar</taxon>
        <taxon>Alveolata</taxon>
        <taxon>Ciliophora</taxon>
        <taxon>Postciliodesmatophora</taxon>
        <taxon>Heterotrichea</taxon>
        <taxon>Heterotrichida</taxon>
        <taxon>Blepharismidae</taxon>
        <taxon>Blepharisma</taxon>
    </lineage>
</organism>
<dbReference type="PANTHER" id="PTHR39299:SF1">
    <property type="entry name" value="TRANSMEMBRANE PROTEIN"/>
    <property type="match status" value="1"/>
</dbReference>
<keyword evidence="1" id="KW-0472">Membrane</keyword>
<gene>
    <name evidence="2" type="ORF">BSTOLATCC_MIC34112</name>
</gene>
<feature type="transmembrane region" description="Helical" evidence="1">
    <location>
        <begin position="103"/>
        <end position="128"/>
    </location>
</feature>
<keyword evidence="3" id="KW-1185">Reference proteome</keyword>
<evidence type="ECO:0008006" key="4">
    <source>
        <dbReference type="Google" id="ProtNLM"/>
    </source>
</evidence>
<protein>
    <recommendedName>
        <fullName evidence="4">Transmembrane protein</fullName>
    </recommendedName>
</protein>
<evidence type="ECO:0000256" key="1">
    <source>
        <dbReference type="SAM" id="Phobius"/>
    </source>
</evidence>
<feature type="transmembrane region" description="Helical" evidence="1">
    <location>
        <begin position="48"/>
        <end position="67"/>
    </location>
</feature>